<dbReference type="PANTHER" id="PTHR13068:SF236">
    <property type="entry name" value="OS02G0749800 PROTEIN"/>
    <property type="match status" value="1"/>
</dbReference>
<evidence type="ECO:0000256" key="1">
    <source>
        <dbReference type="ARBA" id="ARBA00007692"/>
    </source>
</evidence>
<keyword evidence="2" id="KW-0804">Transcription</keyword>
<dbReference type="PANTHER" id="PTHR13068">
    <property type="entry name" value="CGI-12 PROTEIN-RELATED"/>
    <property type="match status" value="1"/>
</dbReference>
<dbReference type="InterPro" id="IPR003690">
    <property type="entry name" value="MTERF"/>
</dbReference>
<dbReference type="AlphaFoldDB" id="A0AAV9D2L8"/>
<dbReference type="Pfam" id="PF02536">
    <property type="entry name" value="mTERF"/>
    <property type="match status" value="1"/>
</dbReference>
<dbReference type="InterPro" id="IPR038538">
    <property type="entry name" value="MTERF_sf"/>
</dbReference>
<evidence type="ECO:0000256" key="2">
    <source>
        <dbReference type="ARBA" id="ARBA00022472"/>
    </source>
</evidence>
<keyword evidence="3" id="KW-0809">Transit peptide</keyword>
<dbReference type="GO" id="GO:0006353">
    <property type="term" value="P:DNA-templated transcription termination"/>
    <property type="evidence" value="ECO:0007669"/>
    <property type="project" value="UniProtKB-KW"/>
</dbReference>
<evidence type="ECO:0000256" key="3">
    <source>
        <dbReference type="ARBA" id="ARBA00022946"/>
    </source>
</evidence>
<comment type="similarity">
    <text evidence="1">Belongs to the mTERF family.</text>
</comment>
<dbReference type="GO" id="GO:0003676">
    <property type="term" value="F:nucleic acid binding"/>
    <property type="evidence" value="ECO:0007669"/>
    <property type="project" value="InterPro"/>
</dbReference>
<organism evidence="4 5">
    <name type="scientific">Acorus calamus</name>
    <name type="common">Sweet flag</name>
    <dbReference type="NCBI Taxonomy" id="4465"/>
    <lineage>
        <taxon>Eukaryota</taxon>
        <taxon>Viridiplantae</taxon>
        <taxon>Streptophyta</taxon>
        <taxon>Embryophyta</taxon>
        <taxon>Tracheophyta</taxon>
        <taxon>Spermatophyta</taxon>
        <taxon>Magnoliopsida</taxon>
        <taxon>Liliopsida</taxon>
        <taxon>Acoraceae</taxon>
        <taxon>Acorus</taxon>
    </lineage>
</organism>
<dbReference type="FunFam" id="1.25.70.10:FF:000001">
    <property type="entry name" value="Mitochondrial transcription termination factor-like"/>
    <property type="match status" value="1"/>
</dbReference>
<dbReference type="SMART" id="SM00733">
    <property type="entry name" value="Mterf"/>
    <property type="match status" value="6"/>
</dbReference>
<sequence length="265" mass="30666">MEFFLHRVGFSASHIVELVSTKPQMLDGSLERRLIPSFDFLKGIVGSDENAIFAISRMPHLLNHDLPKMFSLKATLLRGHGMRESDISMYFMKYPRGLNVNHDRFIEVVSKLKKMGFDPLTRSYMQALHAMLSMSSSNWQGKCEVYKSLGWSEDELHKLIKKFPVCMCLSEAKIRKGVEFFTKRLGWDPSVISKHPLILNLSLEKRIIPRYTVIQVLLLNGLLKKDVHWAMTFYINENDFLNKYVNKYQGEAPKLMEAYTKEVGV</sequence>
<proteinExistence type="inferred from homology"/>
<keyword evidence="5" id="KW-1185">Reference proteome</keyword>
<dbReference type="EMBL" id="JAUJYO010000016">
    <property type="protein sequence ID" value="KAK1295460.1"/>
    <property type="molecule type" value="Genomic_DNA"/>
</dbReference>
<accession>A0AAV9D2L8</accession>
<reference evidence="4" key="1">
    <citation type="journal article" date="2023" name="Nat. Commun.">
        <title>Diploid and tetraploid genomes of Acorus and the evolution of monocots.</title>
        <authorList>
            <person name="Ma L."/>
            <person name="Liu K.W."/>
            <person name="Li Z."/>
            <person name="Hsiao Y.Y."/>
            <person name="Qi Y."/>
            <person name="Fu T."/>
            <person name="Tang G.D."/>
            <person name="Zhang D."/>
            <person name="Sun W.H."/>
            <person name="Liu D.K."/>
            <person name="Li Y."/>
            <person name="Chen G.Z."/>
            <person name="Liu X.D."/>
            <person name="Liao X.Y."/>
            <person name="Jiang Y.T."/>
            <person name="Yu X."/>
            <person name="Hao Y."/>
            <person name="Huang J."/>
            <person name="Zhao X.W."/>
            <person name="Ke S."/>
            <person name="Chen Y.Y."/>
            <person name="Wu W.L."/>
            <person name="Hsu J.L."/>
            <person name="Lin Y.F."/>
            <person name="Huang M.D."/>
            <person name="Li C.Y."/>
            <person name="Huang L."/>
            <person name="Wang Z.W."/>
            <person name="Zhao X."/>
            <person name="Zhong W.Y."/>
            <person name="Peng D.H."/>
            <person name="Ahmad S."/>
            <person name="Lan S."/>
            <person name="Zhang J.S."/>
            <person name="Tsai W.C."/>
            <person name="Van de Peer Y."/>
            <person name="Liu Z.J."/>
        </authorList>
    </citation>
    <scope>NUCLEOTIDE SEQUENCE</scope>
    <source>
        <strain evidence="4">CP</strain>
    </source>
</reference>
<evidence type="ECO:0000313" key="5">
    <source>
        <dbReference type="Proteomes" id="UP001180020"/>
    </source>
</evidence>
<dbReference type="Proteomes" id="UP001180020">
    <property type="component" value="Unassembled WGS sequence"/>
</dbReference>
<name>A0AAV9D2L8_ACOCL</name>
<keyword evidence="2" id="KW-0806">Transcription termination</keyword>
<comment type="caution">
    <text evidence="4">The sequence shown here is derived from an EMBL/GenBank/DDBJ whole genome shotgun (WGS) entry which is preliminary data.</text>
</comment>
<reference evidence="4" key="2">
    <citation type="submission" date="2023-06" db="EMBL/GenBank/DDBJ databases">
        <authorList>
            <person name="Ma L."/>
            <person name="Liu K.-W."/>
            <person name="Li Z."/>
            <person name="Hsiao Y.-Y."/>
            <person name="Qi Y."/>
            <person name="Fu T."/>
            <person name="Tang G."/>
            <person name="Zhang D."/>
            <person name="Sun W.-H."/>
            <person name="Liu D.-K."/>
            <person name="Li Y."/>
            <person name="Chen G.-Z."/>
            <person name="Liu X.-D."/>
            <person name="Liao X.-Y."/>
            <person name="Jiang Y.-T."/>
            <person name="Yu X."/>
            <person name="Hao Y."/>
            <person name="Huang J."/>
            <person name="Zhao X.-W."/>
            <person name="Ke S."/>
            <person name="Chen Y.-Y."/>
            <person name="Wu W.-L."/>
            <person name="Hsu J.-L."/>
            <person name="Lin Y.-F."/>
            <person name="Huang M.-D."/>
            <person name="Li C.-Y."/>
            <person name="Huang L."/>
            <person name="Wang Z.-W."/>
            <person name="Zhao X."/>
            <person name="Zhong W.-Y."/>
            <person name="Peng D.-H."/>
            <person name="Ahmad S."/>
            <person name="Lan S."/>
            <person name="Zhang J.-S."/>
            <person name="Tsai W.-C."/>
            <person name="Van De Peer Y."/>
            <person name="Liu Z.-J."/>
        </authorList>
    </citation>
    <scope>NUCLEOTIDE SEQUENCE</scope>
    <source>
        <strain evidence="4">CP</strain>
        <tissue evidence="4">Leaves</tissue>
    </source>
</reference>
<dbReference type="Gene3D" id="1.25.70.10">
    <property type="entry name" value="Transcription termination factor 3, mitochondrial"/>
    <property type="match status" value="1"/>
</dbReference>
<keyword evidence="2" id="KW-0805">Transcription regulation</keyword>
<protein>
    <submittedName>
        <fullName evidence="4">Uncharacterized protein</fullName>
    </submittedName>
</protein>
<gene>
    <name evidence="4" type="ORF">QJS10_CPA16g01203</name>
</gene>
<evidence type="ECO:0000313" key="4">
    <source>
        <dbReference type="EMBL" id="KAK1295460.1"/>
    </source>
</evidence>